<feature type="transmembrane region" description="Helical" evidence="1">
    <location>
        <begin position="80"/>
        <end position="102"/>
    </location>
</feature>
<keyword evidence="1" id="KW-1133">Transmembrane helix</keyword>
<evidence type="ECO:0000313" key="3">
    <source>
        <dbReference type="Proteomes" id="UP000503287"/>
    </source>
</evidence>
<dbReference type="Proteomes" id="UP000503287">
    <property type="component" value="Chromosome"/>
</dbReference>
<dbReference type="Pfam" id="PF06836">
    <property type="entry name" value="DUF1240"/>
    <property type="match status" value="1"/>
</dbReference>
<dbReference type="RefSeq" id="WP_072068849.1">
    <property type="nucleotide sequence ID" value="NZ_CP047344.1"/>
</dbReference>
<protein>
    <submittedName>
        <fullName evidence="2">DUF1240 domain-containing protein</fullName>
    </submittedName>
</protein>
<evidence type="ECO:0000313" key="2">
    <source>
        <dbReference type="EMBL" id="QIF95831.1"/>
    </source>
</evidence>
<keyword evidence="3" id="KW-1185">Reference proteome</keyword>
<name>A0A6G6SPW2_PROVU</name>
<sequence>MDIETKDKIYLISFIMIPLFLICIFLSLEDYVDYFFLAEKINFSFVTASMPFLSPFTYYLFYILLMSAIKDQVIKINSKLAIVTVLIFIFGILFGIFFNLYVRYDLVSQGYFVCKKGPSSKSNVYVVSPKLCRY</sequence>
<accession>A0A6G6SPW2</accession>
<evidence type="ECO:0000256" key="1">
    <source>
        <dbReference type="SAM" id="Phobius"/>
    </source>
</evidence>
<dbReference type="InterPro" id="IPR010665">
    <property type="entry name" value="DUF1240"/>
</dbReference>
<feature type="transmembrane region" description="Helical" evidence="1">
    <location>
        <begin position="48"/>
        <end position="68"/>
    </location>
</feature>
<reference evidence="2 3" key="1">
    <citation type="submission" date="2020-01" db="EMBL/GenBank/DDBJ databases">
        <title>The genomic epidemiology of tigecycline resistance gene tet(X) variants in a swine farm in China.</title>
        <authorList>
            <person name="Peng K."/>
            <person name="Li R."/>
        </authorList>
    </citation>
    <scope>NUCLEOTIDE SEQUENCE [LARGE SCALE GENOMIC DNA]</scope>
    <source>
        <strain evidence="2 3">ZN3</strain>
    </source>
</reference>
<feature type="transmembrane region" description="Helical" evidence="1">
    <location>
        <begin position="9"/>
        <end position="28"/>
    </location>
</feature>
<dbReference type="AlphaFoldDB" id="A0A6G6SPW2"/>
<keyword evidence="1" id="KW-0812">Transmembrane</keyword>
<dbReference type="EMBL" id="CP047344">
    <property type="protein sequence ID" value="QIF95831.1"/>
    <property type="molecule type" value="Genomic_DNA"/>
</dbReference>
<organism evidence="2 3">
    <name type="scientific">Proteus vulgaris</name>
    <dbReference type="NCBI Taxonomy" id="585"/>
    <lineage>
        <taxon>Bacteria</taxon>
        <taxon>Pseudomonadati</taxon>
        <taxon>Pseudomonadota</taxon>
        <taxon>Gammaproteobacteria</taxon>
        <taxon>Enterobacterales</taxon>
        <taxon>Morganellaceae</taxon>
        <taxon>Proteus</taxon>
    </lineage>
</organism>
<gene>
    <name evidence="2" type="ORF">GTH24_18875</name>
</gene>
<keyword evidence="1" id="KW-0472">Membrane</keyword>
<proteinExistence type="predicted"/>